<dbReference type="PROSITE" id="PS50943">
    <property type="entry name" value="HTH_CROC1"/>
    <property type="match status" value="1"/>
</dbReference>
<feature type="domain" description="HTH cro/C1-type" evidence="1">
    <location>
        <begin position="15"/>
        <end position="65"/>
    </location>
</feature>
<dbReference type="Gene3D" id="1.10.260.40">
    <property type="entry name" value="lambda repressor-like DNA-binding domains"/>
    <property type="match status" value="1"/>
</dbReference>
<evidence type="ECO:0000259" key="1">
    <source>
        <dbReference type="PROSITE" id="PS50943"/>
    </source>
</evidence>
<dbReference type="Pfam" id="PF01381">
    <property type="entry name" value="HTH_3"/>
    <property type="match status" value="1"/>
</dbReference>
<dbReference type="SUPFAM" id="SSF47413">
    <property type="entry name" value="lambda repressor-like DNA-binding domains"/>
    <property type="match status" value="1"/>
</dbReference>
<proteinExistence type="predicted"/>
<dbReference type="AlphaFoldDB" id="A0A644Z0Y2"/>
<dbReference type="CDD" id="cd00093">
    <property type="entry name" value="HTH_XRE"/>
    <property type="match status" value="1"/>
</dbReference>
<dbReference type="GO" id="GO:0003677">
    <property type="term" value="F:DNA binding"/>
    <property type="evidence" value="ECO:0007669"/>
    <property type="project" value="InterPro"/>
</dbReference>
<reference evidence="2" key="1">
    <citation type="submission" date="2019-08" db="EMBL/GenBank/DDBJ databases">
        <authorList>
            <person name="Kucharzyk K."/>
            <person name="Murdoch R.W."/>
            <person name="Higgins S."/>
            <person name="Loffler F."/>
        </authorList>
    </citation>
    <scope>NUCLEOTIDE SEQUENCE</scope>
</reference>
<accession>A0A644Z0Y2</accession>
<name>A0A644Z0Y2_9ZZZZ</name>
<evidence type="ECO:0000313" key="2">
    <source>
        <dbReference type="EMBL" id="MPM31854.1"/>
    </source>
</evidence>
<protein>
    <recommendedName>
        <fullName evidence="1">HTH cro/C1-type domain-containing protein</fullName>
    </recommendedName>
</protein>
<dbReference type="SMART" id="SM00530">
    <property type="entry name" value="HTH_XRE"/>
    <property type="match status" value="1"/>
</dbReference>
<dbReference type="InterPro" id="IPR001387">
    <property type="entry name" value="Cro/C1-type_HTH"/>
</dbReference>
<gene>
    <name evidence="2" type="ORF">SDC9_78411</name>
</gene>
<organism evidence="2">
    <name type="scientific">bioreactor metagenome</name>
    <dbReference type="NCBI Taxonomy" id="1076179"/>
    <lineage>
        <taxon>unclassified sequences</taxon>
        <taxon>metagenomes</taxon>
        <taxon>ecological metagenomes</taxon>
    </lineage>
</organism>
<sequence length="102" mass="11954">MAYIIKHHIMFRVPELCKEKGITQKELALRMGVRPSNLNEAINGNLRYSTMRKIALALDVSVPELFEERDRVKILVQVNQETHEITEKDILEIIKNKRAVKW</sequence>
<dbReference type="EMBL" id="VSSQ01006196">
    <property type="protein sequence ID" value="MPM31854.1"/>
    <property type="molecule type" value="Genomic_DNA"/>
</dbReference>
<dbReference type="InterPro" id="IPR010982">
    <property type="entry name" value="Lambda_DNA-bd_dom_sf"/>
</dbReference>
<comment type="caution">
    <text evidence="2">The sequence shown here is derived from an EMBL/GenBank/DDBJ whole genome shotgun (WGS) entry which is preliminary data.</text>
</comment>